<feature type="compositionally biased region" description="Polar residues" evidence="1">
    <location>
        <begin position="1675"/>
        <end position="1696"/>
    </location>
</feature>
<evidence type="ECO:0008006" key="4">
    <source>
        <dbReference type="Google" id="ProtNLM"/>
    </source>
</evidence>
<feature type="compositionally biased region" description="Polar residues" evidence="1">
    <location>
        <begin position="2235"/>
        <end position="2246"/>
    </location>
</feature>
<dbReference type="Proteomes" id="UP000887575">
    <property type="component" value="Unassembled WGS sequence"/>
</dbReference>
<feature type="region of interest" description="Disordered" evidence="1">
    <location>
        <begin position="1804"/>
        <end position="1823"/>
    </location>
</feature>
<evidence type="ECO:0000313" key="3">
    <source>
        <dbReference type="WBParaSite" id="MBELARI_LOCUS19964"/>
    </source>
</evidence>
<feature type="compositionally biased region" description="Basic and acidic residues" evidence="1">
    <location>
        <begin position="1421"/>
        <end position="1430"/>
    </location>
</feature>
<dbReference type="GO" id="GO:0005777">
    <property type="term" value="C:peroxisome"/>
    <property type="evidence" value="ECO:0007669"/>
    <property type="project" value="InterPro"/>
</dbReference>
<proteinExistence type="predicted"/>
<organism evidence="2 3">
    <name type="scientific">Mesorhabditis belari</name>
    <dbReference type="NCBI Taxonomy" id="2138241"/>
    <lineage>
        <taxon>Eukaryota</taxon>
        <taxon>Metazoa</taxon>
        <taxon>Ecdysozoa</taxon>
        <taxon>Nematoda</taxon>
        <taxon>Chromadorea</taxon>
        <taxon>Rhabditida</taxon>
        <taxon>Rhabditina</taxon>
        <taxon>Rhabditomorpha</taxon>
        <taxon>Rhabditoidea</taxon>
        <taxon>Rhabditidae</taxon>
        <taxon>Mesorhabditinae</taxon>
        <taxon>Mesorhabditis</taxon>
    </lineage>
</organism>
<dbReference type="InterPro" id="IPR033228">
    <property type="entry name" value="SZT2"/>
</dbReference>
<feature type="region of interest" description="Disordered" evidence="1">
    <location>
        <begin position="1659"/>
        <end position="1713"/>
    </location>
</feature>
<dbReference type="PANTHER" id="PTHR14918">
    <property type="entry name" value="KICSTOR COMPLEX PROTEIN SZT2"/>
    <property type="match status" value="1"/>
</dbReference>
<feature type="region of interest" description="Disordered" evidence="1">
    <location>
        <begin position="2724"/>
        <end position="2755"/>
    </location>
</feature>
<feature type="compositionally biased region" description="Polar residues" evidence="1">
    <location>
        <begin position="2725"/>
        <end position="2734"/>
    </location>
</feature>
<evidence type="ECO:0000313" key="2">
    <source>
        <dbReference type="Proteomes" id="UP000887575"/>
    </source>
</evidence>
<feature type="compositionally biased region" description="Basic and acidic residues" evidence="1">
    <location>
        <begin position="1659"/>
        <end position="1669"/>
    </location>
</feature>
<dbReference type="PANTHER" id="PTHR14918:SF3">
    <property type="entry name" value="KICSTOR COMPLEX PROTEIN SZT2"/>
    <property type="match status" value="1"/>
</dbReference>
<protein>
    <recommendedName>
        <fullName evidence="4">Protein SZT2</fullName>
    </recommendedName>
</protein>
<keyword evidence="2" id="KW-1185">Reference proteome</keyword>
<feature type="region of interest" description="Disordered" evidence="1">
    <location>
        <begin position="2235"/>
        <end position="2256"/>
    </location>
</feature>
<feature type="region of interest" description="Disordered" evidence="1">
    <location>
        <begin position="433"/>
        <end position="475"/>
    </location>
</feature>
<name>A0AAF3F0T5_9BILA</name>
<feature type="compositionally biased region" description="Basic and acidic residues" evidence="1">
    <location>
        <begin position="446"/>
        <end position="457"/>
    </location>
</feature>
<accession>A0AAF3F0T5</accession>
<dbReference type="WBParaSite" id="MBELARI_LOCUS19964">
    <property type="protein sequence ID" value="MBELARI_LOCUS19964"/>
    <property type="gene ID" value="MBELARI_LOCUS19964"/>
</dbReference>
<sequence length="2865" mass="329661">MQSSSEEETPFVSQYGDTDSLRKASEVFIFMHRCFRASRNIRAHWFLDHLNKAVEVPKSDAKPPFVDDKTDKYGKEMEVLGVVAEGGNPDENVEGERFKITMDTKVTYISRFYRHVFVLDLSPFTLVADDRSGACLHMKLLECLRTAMYAVTKSFKIPGTNHIFTPQIWVSVCVFTPFLTFDEDLVLVQGVLLTESNVEDLLETVTKRFYRILTQLHKCAKPVFAAWATKRQKTRCKYDSTCEPSDRFLSESENRPPSKLTVRNLLTRNPRKTTIEQKLPNIFEDEIPLEGVIKYNRHFWKTSKECEGCEEKCESVCDGYIQPEWALIFMLRIGLIAVQMLPENTQSNIVVLTDSVCGMPDAIALHQLLTQLRSYTVSCSFIQIHSGARSEPCFGHVASSELFHFLAMATFGSFLPNCKCCLGDIDKDLNFSSGQSSTAQSPAKRILSERNSTESGKRAARITSNGSIGRRPSEEIPPGICAGAQPGRMNAFHRALVCWCFQNALQENQHIQNLANDINPEFAQLYSQDQVRKPYLELFYTTTLPELLYVRLREGYTLKNTSLDEDGTTLRVHLTLPFRPSVFIDYVIYGTFRLDRAQRETVKVEIAIVAPYHVMKDLLTEDGDFVDMSRQKGVTVFRNTLDSLIEADRLLLHLHSFNIFREFYTIPFGISPHFSLFRLIDKERRVVVEMPRGDAHTMTFVDFWRVLCNLDEGVWQKWVHTHCERVLLRVDEVPINIFREGSANEVTCEKSNGALHEFLRNTTSFCLLHKLAYVKFVYGDNSEVPKYFYMIRICSEPPAVTIKMAFLGGISSSDRRQIADEFRRDLIKLRLKTRTHSKENQPPKEPIEALSVIRRPVERVLIRYRNVPMNLRAMVRLSEESGRGETIRHLILHNSLTKYLSSRRRIWNLPCVFEQNGITGSSKEHATFIAHTLLHRRLNEGFHIAWAENGIVGLCKQVVTPAGFALEQYIYFPPQNLYLPFRVNRKRLPSTCKTIEPEEEEDYGIVFESEEKEEKKEKEPITYQLIGEYWSEPIADYENEEPRLVSSRDDDLISVLFTLDQLIKWCQEGRGGQSTIRITSRGKDPAKMLSGCVSVAVQPFSIGDLLENAEKRLLILPLFDNDRPEGEKRSHERMRLLLTAILKELEGSTDCYVDVEDSELWNRIMRQADEKSTGNRSSRVFLHRLNPWTMMAIMAPQETEELFVQGGVPLLFCLCDEPSLAYRLTQKDEKPKMTVEDLRLRDEVWKFGEERVLNPPNQFVWATRCSDLQKGLYKPTSFGKYVTKVRDEACGRATLFAMYQALNKEMEVSSDTVQYVLEGFCDYMKIEIPRVSEALEKFCAHLHHLSKDDPRHNQVNLEESCYTGTDFESLFANAVEQNFKPIQTLPSYYIYQKKGRDRKITTQSDRSPLPFTGIDATSGDKTPDESEHSSLIRASSGPPIRRRARGMYGSEIPLFLYFSCSIHFPDGSMTSFPVQHLPYCLHELVAKCPEKPSTPFNVADVKVNVDLYVLSWPIEDEDEHLTSRWSTSDDKEKSYAKRRMQAFRDALPKPEQEVIKRLLRNVQRLIEMEMVLTDSRRQTVTLGKLQKISDFISKELKDNGADKRIDQKQRTVHLVINKPGIMDELKKRLNGITAEYCNLKRIDDSDMFYCVPFEEPSTVERRSRNESRRASTTNLNSNRSRQVSGDPTIESNTNKHPSPLRDRNASSGNSLSIEAANPPMTLLRHREKSDAFADFWLILSVSDVLLFQLCRRHTDRHERLFDLMWRKVKQTLRILNQEMLLEKTLLTREVDSLLLSPPDSGRFVSGSKANQHVSDDDFEGDEGRHAPVTDNARFQYEPGHFACEMKHEKWFSLHPRVRSSRLTNFSGINSVVQMNTGMDALKRELDPFLVKNRNLPYVYVLSDRHQHVFYLQLHNSMETLMHTMINGRKSWKKRAYHRLEKQDEVLLSVHGVYEPDQDFIESFINKLQKRLDNTTLDHLVMMLGKNAHIRLEPADVQFIQKDPRYPNATFHFAIPAALEAHLQAIYVYFHQQLYTVDIHSAKYKDESGARAMPTLFRPLPPPNQIPIPRDYQPQFKLSIRPMKEGNRTTGIACLEFRFVNEKREILSPRSGRLNNSTHISLMLPTESDAIRLQHYKNLTTIERVKEVEKREGICAFAEVAVWQAGDVGLEELENKLAGCLRMAVCDVMTEYGLLNDTIIELEQAPVLPMSPIAHQSIQTPLSGQKSRERALLIRQRSSSEAQTPSTGQPPPLLTPVSSQKYTLATIDQKHQSHFSFDLRPSGSVASDLDKMNGSMKEDAPREEVLSQDFLRCAESWWNLAITQAPLATPSLSKIEIDYDSAETPKRALEMVQETVENCLKAVISEFKERVLVAEYRETDQRDTSNKRYEIHRNRAHIHSSLVYDVGMEINSDQQPAPDFLMLTVVKEIAEETMRYGFEPEGDPPEVLKVLAKEGAREMFVPEMTDLGKSYDRVSSAENRSAFVPRRRLFYAIFRANKLTVFLYNFKPDLARQISAQITRLTHWHNAKSRLIREIALHKTGFQHFSDNIYKNTDNPYIEQLWKQPEEVLAEEMSKRVSFHSRTSNINRSHNAPILDRIYRQINPAFLARNQYPCMWRDQIEQFKTLRQDILTRLEGDNLFHQIHKQFLENNYRVTEENLSQLIEASKVVHFVLTPILFSPHGSEEEVEREVHATMTQPASLRMMGDRKASGVSLVNDELGAGMGTRTRSYTLSGRSQKEHRARSSTMSVPASASKDDLDLPSLSNDLSESWNIHILYRLLKEYVDFLKKIHGVEIIAVTSPGSIASTRRAYQLNYEEKKTVHPPEIWLCKGISGGIILLHLHFQSPYFVLDMHTWEDTPICFKAEN</sequence>
<reference evidence="3" key="1">
    <citation type="submission" date="2024-02" db="UniProtKB">
        <authorList>
            <consortium name="WormBaseParasite"/>
        </authorList>
    </citation>
    <scope>IDENTIFICATION</scope>
</reference>
<evidence type="ECO:0000256" key="1">
    <source>
        <dbReference type="SAM" id="MobiDB-lite"/>
    </source>
</evidence>
<feature type="region of interest" description="Disordered" evidence="1">
    <location>
        <begin position="1399"/>
        <end position="1438"/>
    </location>
</feature>